<keyword evidence="3" id="KW-1185">Reference proteome</keyword>
<dbReference type="AlphaFoldDB" id="A0A8J3IR78"/>
<feature type="transmembrane region" description="Helical" evidence="1">
    <location>
        <begin position="6"/>
        <end position="31"/>
    </location>
</feature>
<dbReference type="EMBL" id="BNJK01000002">
    <property type="protein sequence ID" value="GHP00485.1"/>
    <property type="molecule type" value="Genomic_DNA"/>
</dbReference>
<proteinExistence type="predicted"/>
<feature type="transmembrane region" description="Helical" evidence="1">
    <location>
        <begin position="52"/>
        <end position="73"/>
    </location>
</feature>
<gene>
    <name evidence="2" type="ORF">KSF_105320</name>
</gene>
<keyword evidence="1" id="KW-1133">Transmembrane helix</keyword>
<protein>
    <submittedName>
        <fullName evidence="2">Uncharacterized protein</fullName>
    </submittedName>
</protein>
<evidence type="ECO:0000313" key="2">
    <source>
        <dbReference type="EMBL" id="GHP00485.1"/>
    </source>
</evidence>
<evidence type="ECO:0000313" key="3">
    <source>
        <dbReference type="Proteomes" id="UP000597444"/>
    </source>
</evidence>
<reference evidence="2" key="1">
    <citation type="submission" date="2020-10" db="EMBL/GenBank/DDBJ databases">
        <title>Taxonomic study of unclassified bacteria belonging to the class Ktedonobacteria.</title>
        <authorList>
            <person name="Yabe S."/>
            <person name="Wang C.M."/>
            <person name="Zheng Y."/>
            <person name="Sakai Y."/>
            <person name="Cavaletti L."/>
            <person name="Monciardini P."/>
            <person name="Donadio S."/>
        </authorList>
    </citation>
    <scope>NUCLEOTIDE SEQUENCE</scope>
    <source>
        <strain evidence="2">ID150040</strain>
    </source>
</reference>
<feature type="transmembrane region" description="Helical" evidence="1">
    <location>
        <begin position="79"/>
        <end position="102"/>
    </location>
</feature>
<organism evidence="2 3">
    <name type="scientific">Reticulibacter mediterranei</name>
    <dbReference type="NCBI Taxonomy" id="2778369"/>
    <lineage>
        <taxon>Bacteria</taxon>
        <taxon>Bacillati</taxon>
        <taxon>Chloroflexota</taxon>
        <taxon>Ktedonobacteria</taxon>
        <taxon>Ktedonobacterales</taxon>
        <taxon>Reticulibacteraceae</taxon>
        <taxon>Reticulibacter</taxon>
    </lineage>
</organism>
<comment type="caution">
    <text evidence="2">The sequence shown here is derived from an EMBL/GenBank/DDBJ whole genome shotgun (WGS) entry which is preliminary data.</text>
</comment>
<keyword evidence="1" id="KW-0812">Transmembrane</keyword>
<name>A0A8J3IR78_9CHLR</name>
<dbReference type="Proteomes" id="UP000597444">
    <property type="component" value="Unassembled WGS sequence"/>
</dbReference>
<accession>A0A8J3IR78</accession>
<keyword evidence="1" id="KW-0472">Membrane</keyword>
<sequence>MGVATGLVGGLVAGLISGLVMGLLMGALSMFSEKQIIERSILTPNEGVRRSIINGVIFTLIVGLIFGLFIGWFDVNGPLDGLISGSLFGIGGGLIAGLQAAIQHYTLRFWLSQTHLLPWKTVPFLNDATTRILLRRIGSGYSFTHRLLLEHLADRQASSI</sequence>
<evidence type="ECO:0000256" key="1">
    <source>
        <dbReference type="SAM" id="Phobius"/>
    </source>
</evidence>